<sequence>GTGTQTAGTTQTITITAKDAQGNTVTAYTGAKSLTFSGANSSSSPTTAPTVNTTAFGTATSVTFSNGVATATLALYQAESATVAVNDGSLAATGSDRLSITVGS</sequence>
<feature type="non-terminal residue" evidence="1">
    <location>
        <position position="1"/>
    </location>
</feature>
<reference evidence="1 2" key="1">
    <citation type="submission" date="2020-03" db="EMBL/GenBank/DDBJ databases">
        <authorList>
            <person name="Pitt A."/>
            <person name="Hahn M.W."/>
        </authorList>
    </citation>
    <scope>NUCLEOTIDE SEQUENCE [LARGE SCALE GENOMIC DNA]</scope>
    <source>
        <strain evidence="1 2">5A-MARBSE</strain>
    </source>
</reference>
<dbReference type="RefSeq" id="WP_269010820.1">
    <property type="nucleotide sequence ID" value="NZ_JAANOH010000024.1"/>
</dbReference>
<dbReference type="EMBL" id="JAANOH010000024">
    <property type="protein sequence ID" value="MCZ2476427.1"/>
    <property type="molecule type" value="Genomic_DNA"/>
</dbReference>
<evidence type="ECO:0008006" key="3">
    <source>
        <dbReference type="Google" id="ProtNLM"/>
    </source>
</evidence>
<dbReference type="Proteomes" id="UP001321186">
    <property type="component" value="Unassembled WGS sequence"/>
</dbReference>
<name>A0ABT4JJZ6_9BACT</name>
<dbReference type="Gene3D" id="2.60.40.10">
    <property type="entry name" value="Immunoglobulins"/>
    <property type="match status" value="1"/>
</dbReference>
<gene>
    <name evidence="1" type="ORF">G9H61_13370</name>
</gene>
<organism evidence="1 2">
    <name type="scientific">Aquirufa ecclesiirivi</name>
    <dbReference type="NCBI Taxonomy" id="2715124"/>
    <lineage>
        <taxon>Bacteria</taxon>
        <taxon>Pseudomonadati</taxon>
        <taxon>Bacteroidota</taxon>
        <taxon>Cytophagia</taxon>
        <taxon>Cytophagales</taxon>
        <taxon>Flectobacillaceae</taxon>
        <taxon>Aquirufa</taxon>
    </lineage>
</organism>
<keyword evidence="2" id="KW-1185">Reference proteome</keyword>
<evidence type="ECO:0000313" key="2">
    <source>
        <dbReference type="Proteomes" id="UP001321186"/>
    </source>
</evidence>
<feature type="non-terminal residue" evidence="1">
    <location>
        <position position="104"/>
    </location>
</feature>
<proteinExistence type="predicted"/>
<evidence type="ECO:0000313" key="1">
    <source>
        <dbReference type="EMBL" id="MCZ2476427.1"/>
    </source>
</evidence>
<comment type="caution">
    <text evidence="1">The sequence shown here is derived from an EMBL/GenBank/DDBJ whole genome shotgun (WGS) entry which is preliminary data.</text>
</comment>
<dbReference type="InterPro" id="IPR013783">
    <property type="entry name" value="Ig-like_fold"/>
</dbReference>
<protein>
    <recommendedName>
        <fullName evidence="3">Big-1 domain-containing protein</fullName>
    </recommendedName>
</protein>
<accession>A0ABT4JJZ6</accession>